<protein>
    <submittedName>
        <fullName evidence="2">Uncharacterized protein</fullName>
    </submittedName>
</protein>
<organism evidence="1 2">
    <name type="scientific">Bursaphelenchus xylophilus</name>
    <name type="common">Pinewood nematode worm</name>
    <name type="synonym">Aphelenchoides xylophilus</name>
    <dbReference type="NCBI Taxonomy" id="6326"/>
    <lineage>
        <taxon>Eukaryota</taxon>
        <taxon>Metazoa</taxon>
        <taxon>Ecdysozoa</taxon>
        <taxon>Nematoda</taxon>
        <taxon>Chromadorea</taxon>
        <taxon>Rhabditida</taxon>
        <taxon>Tylenchina</taxon>
        <taxon>Tylenchomorpha</taxon>
        <taxon>Aphelenchoidea</taxon>
        <taxon>Aphelenchoididae</taxon>
        <taxon>Bursaphelenchus</taxon>
    </lineage>
</organism>
<dbReference type="WBParaSite" id="BXY_0505800.1">
    <property type="protein sequence ID" value="BXY_0505800.1"/>
    <property type="gene ID" value="BXY_0505800"/>
</dbReference>
<proteinExistence type="predicted"/>
<dbReference type="AlphaFoldDB" id="A0A1I7RWE5"/>
<evidence type="ECO:0000313" key="2">
    <source>
        <dbReference type="WBParaSite" id="BXY_0505800.1"/>
    </source>
</evidence>
<reference evidence="2" key="1">
    <citation type="submission" date="2016-11" db="UniProtKB">
        <authorList>
            <consortium name="WormBaseParasite"/>
        </authorList>
    </citation>
    <scope>IDENTIFICATION</scope>
</reference>
<sequence>MWNGRVQSRGLVDDVRCSVEVGTVVGAEPPGRQAGHCSRNGRRICGFEGIFALKSLLEQGNAVESTEC</sequence>
<evidence type="ECO:0000313" key="1">
    <source>
        <dbReference type="Proteomes" id="UP000095284"/>
    </source>
</evidence>
<accession>A0A1I7RWE5</accession>
<name>A0A1I7RWE5_BURXY</name>
<dbReference type="Proteomes" id="UP000095284">
    <property type="component" value="Unplaced"/>
</dbReference>